<name>A0ABR2WUK0_9FUNG</name>
<keyword evidence="2" id="KW-0472">Membrane</keyword>
<keyword evidence="4" id="KW-1185">Reference proteome</keyword>
<evidence type="ECO:0000256" key="1">
    <source>
        <dbReference type="SAM" id="MobiDB-lite"/>
    </source>
</evidence>
<dbReference type="Proteomes" id="UP001479436">
    <property type="component" value="Unassembled WGS sequence"/>
</dbReference>
<keyword evidence="2" id="KW-0812">Transmembrane</keyword>
<evidence type="ECO:0000313" key="4">
    <source>
        <dbReference type="Proteomes" id="UP001479436"/>
    </source>
</evidence>
<feature type="region of interest" description="Disordered" evidence="1">
    <location>
        <begin position="127"/>
        <end position="152"/>
    </location>
</feature>
<proteinExistence type="predicted"/>
<reference evidence="3 4" key="1">
    <citation type="submission" date="2023-04" db="EMBL/GenBank/DDBJ databases">
        <title>Genome of Basidiobolus ranarum AG-B5.</title>
        <authorList>
            <person name="Stajich J.E."/>
            <person name="Carter-House D."/>
            <person name="Gryganskyi A."/>
        </authorList>
    </citation>
    <scope>NUCLEOTIDE SEQUENCE [LARGE SCALE GENOMIC DNA]</scope>
    <source>
        <strain evidence="3 4">AG-B5</strain>
    </source>
</reference>
<evidence type="ECO:0000256" key="2">
    <source>
        <dbReference type="SAM" id="Phobius"/>
    </source>
</evidence>
<organism evidence="3 4">
    <name type="scientific">Basidiobolus ranarum</name>
    <dbReference type="NCBI Taxonomy" id="34480"/>
    <lineage>
        <taxon>Eukaryota</taxon>
        <taxon>Fungi</taxon>
        <taxon>Fungi incertae sedis</taxon>
        <taxon>Zoopagomycota</taxon>
        <taxon>Entomophthoromycotina</taxon>
        <taxon>Basidiobolomycetes</taxon>
        <taxon>Basidiobolales</taxon>
        <taxon>Basidiobolaceae</taxon>
        <taxon>Basidiobolus</taxon>
    </lineage>
</organism>
<evidence type="ECO:0000313" key="3">
    <source>
        <dbReference type="EMBL" id="KAK9765203.1"/>
    </source>
</evidence>
<accession>A0ABR2WUK0</accession>
<protein>
    <submittedName>
        <fullName evidence="3">Uncharacterized protein</fullName>
    </submittedName>
</protein>
<sequence>MNHSPIYKSFLKDGMYFFLLITVSNIITPCLVVKAVLGENSSILFDVDWAIQCTLITLQLSYSFQIRQGKSNFSQSASIHHSTQLEYDFKGVTSIPNNITAPEYDKTEPWEGYGEISMEILTQPNKVEPITSKRRDTSEEPLTILEGSNIYS</sequence>
<comment type="caution">
    <text evidence="3">The sequence shown here is derived from an EMBL/GenBank/DDBJ whole genome shotgun (WGS) entry which is preliminary data.</text>
</comment>
<feature type="transmembrane region" description="Helical" evidence="2">
    <location>
        <begin position="16"/>
        <end position="37"/>
    </location>
</feature>
<gene>
    <name evidence="3" type="ORF">K7432_006659</name>
</gene>
<keyword evidence="2" id="KW-1133">Transmembrane helix</keyword>
<dbReference type="EMBL" id="JASJQH010000302">
    <property type="protein sequence ID" value="KAK9765203.1"/>
    <property type="molecule type" value="Genomic_DNA"/>
</dbReference>